<dbReference type="InterPro" id="IPR006598">
    <property type="entry name" value="CAP10"/>
</dbReference>
<keyword evidence="7" id="KW-0999">Mitochondrion inner membrane</keyword>
<dbReference type="SMART" id="SM00672">
    <property type="entry name" value="CAP10"/>
    <property type="match status" value="1"/>
</dbReference>
<dbReference type="Gene3D" id="3.30.160.190">
    <property type="entry name" value="atu1810 like domain"/>
    <property type="match status" value="1"/>
</dbReference>
<keyword evidence="6" id="KW-0808">Transferase</keyword>
<dbReference type="GO" id="GO:0016740">
    <property type="term" value="F:transferase activity"/>
    <property type="evidence" value="ECO:0007669"/>
    <property type="project" value="UniProtKB-KW"/>
</dbReference>
<dbReference type="InterPro" id="IPR051091">
    <property type="entry name" value="O-Glucosyltr/Glycosyltrsf_90"/>
</dbReference>
<dbReference type="AlphaFoldDB" id="A0A5C5G002"/>
<evidence type="ECO:0000256" key="3">
    <source>
        <dbReference type="ARBA" id="ARBA00010118"/>
    </source>
</evidence>
<proteinExistence type="inferred from homology"/>
<dbReference type="FunFam" id="3.30.160.190:FF:000001">
    <property type="entry name" value="NADH-ubiquinone oxidoreductase 21 kDa subunit mitochondrial"/>
    <property type="match status" value="1"/>
</dbReference>
<protein>
    <submittedName>
        <fullName evidence="14">ETC complex I subunit conserved region-domain-containing protein</fullName>
    </submittedName>
</protein>
<comment type="similarity">
    <text evidence="2">Belongs to the complex I NDUFS4 subunit family.</text>
</comment>
<dbReference type="Proteomes" id="UP000311382">
    <property type="component" value="Unassembled WGS sequence"/>
</dbReference>
<evidence type="ECO:0000256" key="8">
    <source>
        <dbReference type="ARBA" id="ARBA00022946"/>
    </source>
</evidence>
<keyword evidence="15" id="KW-1185">Reference proteome</keyword>
<dbReference type="InterPro" id="IPR038532">
    <property type="entry name" value="NDUFS4-like_sf"/>
</dbReference>
<keyword evidence="5" id="KW-0679">Respiratory chain</keyword>
<evidence type="ECO:0000256" key="12">
    <source>
        <dbReference type="SAM" id="MobiDB-lite"/>
    </source>
</evidence>
<evidence type="ECO:0000256" key="5">
    <source>
        <dbReference type="ARBA" id="ARBA00022660"/>
    </source>
</evidence>
<dbReference type="Pfam" id="PF04800">
    <property type="entry name" value="NDUS4"/>
    <property type="match status" value="1"/>
</dbReference>
<keyword evidence="4" id="KW-0813">Transport</keyword>
<evidence type="ECO:0000256" key="9">
    <source>
        <dbReference type="ARBA" id="ARBA00022982"/>
    </source>
</evidence>
<evidence type="ECO:0000256" key="10">
    <source>
        <dbReference type="ARBA" id="ARBA00023128"/>
    </source>
</evidence>
<dbReference type="PANTHER" id="PTHR12203">
    <property type="entry name" value="KDEL LYS-ASP-GLU-LEU CONTAINING - RELATED"/>
    <property type="match status" value="1"/>
</dbReference>
<evidence type="ECO:0000256" key="6">
    <source>
        <dbReference type="ARBA" id="ARBA00022679"/>
    </source>
</evidence>
<evidence type="ECO:0000313" key="14">
    <source>
        <dbReference type="EMBL" id="TNY22460.1"/>
    </source>
</evidence>
<keyword evidence="11" id="KW-0472">Membrane</keyword>
<evidence type="ECO:0000256" key="1">
    <source>
        <dbReference type="ARBA" id="ARBA00004273"/>
    </source>
</evidence>
<evidence type="ECO:0000256" key="11">
    <source>
        <dbReference type="ARBA" id="ARBA00023136"/>
    </source>
</evidence>
<keyword evidence="8" id="KW-0809">Transit peptide</keyword>
<feature type="region of interest" description="Disordered" evidence="12">
    <location>
        <begin position="36"/>
        <end position="55"/>
    </location>
</feature>
<dbReference type="PANTHER" id="PTHR12203:SF35">
    <property type="entry name" value="PROTEIN O-GLUCOSYLTRANSFERASE 1"/>
    <property type="match status" value="1"/>
</dbReference>
<evidence type="ECO:0000256" key="2">
    <source>
        <dbReference type="ARBA" id="ARBA00005882"/>
    </source>
</evidence>
<evidence type="ECO:0000313" key="15">
    <source>
        <dbReference type="Proteomes" id="UP000311382"/>
    </source>
</evidence>
<sequence>MLSTRMPTLRAGARALSSTARTATNIPVRAVEAEGRAQVPAERPQGPVTQAGVVSGAPDEMHRRPVRIYRPAPPATSSAKGTAHHWRIDWDILQGAGRWENPLMGWASSGDYVQGTHLKFNSEEDAVHFAEKQGWEYYVQRPNVQKFVPKSYANNYNYSAKTLRIHHTAVRLVGRAVGALNWTQRLVLLTLAFLVLKVLPFSLPLPLLSTAPLSLPHPIPRLIASAEATVSRRLAHAPHTLEDAVARYAAQHHGRRPPKGYDAWFSYAVRHAACRVDGFGELYAALEPWWGVEPREVRDRIERVGAAGDRASALGRVGVREGRVVGWGEMTREGVGVGARDMEDKDARRALEDMLRALIDEGVHLPDVDFFVNQLDEPRVVMPYELRTDLETRAKKRRPRPYELDDFVLHEAGAPGARPAYDVIRASCPPASLARRAPLSPSPGTNPHVSQRYTSRFTTSPLLGSFLSDPELERKTWCDQPDLRELHQTLIRPLSFSWTDGLWPVVSNSKLEGFNDVLVPAWYEWYDRMPYDEARDVEWKGKANKLYWRGTNTGGRSVGLEWMGWMRSRLVSKVNRLIEWRHEDTVLVATADNRTLSATLPSSALNAALADVAFASPDHHGDPDSLESQRTEPSFRFTEGGSYVPFESNHLYKAVLDMDGTAYSGRFTTLMRSHSAVIKSRLFIQALDDTLVPWYHYVPLSVRFSELYHLLSYFFGLASVPALATAQGLSPAPSPDALAAIRRGVAHEADLFAIAERGREWANRCARRDDALVYVYLLVLEWARLCADDRDGDRWALVL</sequence>
<dbReference type="STRING" id="5288.A0A5C5G002"/>
<evidence type="ECO:0000256" key="4">
    <source>
        <dbReference type="ARBA" id="ARBA00022448"/>
    </source>
</evidence>
<evidence type="ECO:0000256" key="7">
    <source>
        <dbReference type="ARBA" id="ARBA00022792"/>
    </source>
</evidence>
<accession>A0A5C5G002</accession>
<dbReference type="InterPro" id="IPR006885">
    <property type="entry name" value="NADH_UbQ_FeS_4_mit-like"/>
</dbReference>
<organism evidence="14 15">
    <name type="scientific">Rhodotorula diobovata</name>
    <dbReference type="NCBI Taxonomy" id="5288"/>
    <lineage>
        <taxon>Eukaryota</taxon>
        <taxon>Fungi</taxon>
        <taxon>Dikarya</taxon>
        <taxon>Basidiomycota</taxon>
        <taxon>Pucciniomycotina</taxon>
        <taxon>Microbotryomycetes</taxon>
        <taxon>Sporidiobolales</taxon>
        <taxon>Sporidiobolaceae</taxon>
        <taxon>Rhodotorula</taxon>
    </lineage>
</organism>
<dbReference type="GO" id="GO:0022900">
    <property type="term" value="P:electron transport chain"/>
    <property type="evidence" value="ECO:0007669"/>
    <property type="project" value="InterPro"/>
</dbReference>
<dbReference type="GO" id="GO:0005743">
    <property type="term" value="C:mitochondrial inner membrane"/>
    <property type="evidence" value="ECO:0007669"/>
    <property type="project" value="UniProtKB-SubCell"/>
</dbReference>
<comment type="similarity">
    <text evidence="3">Belongs to the glycosyltransferase 90 family.</text>
</comment>
<name>A0A5C5G002_9BASI</name>
<keyword evidence="9" id="KW-0249">Electron transport</keyword>
<keyword evidence="10" id="KW-0496">Mitochondrion</keyword>
<dbReference type="OrthoDB" id="202415at2759"/>
<dbReference type="EMBL" id="SOZI01000025">
    <property type="protein sequence ID" value="TNY22460.1"/>
    <property type="molecule type" value="Genomic_DNA"/>
</dbReference>
<evidence type="ECO:0000259" key="13">
    <source>
        <dbReference type="SMART" id="SM00672"/>
    </source>
</evidence>
<feature type="domain" description="Glycosyl transferase CAP10" evidence="13">
    <location>
        <begin position="479"/>
        <end position="761"/>
    </location>
</feature>
<comment type="subcellular location">
    <subcellularLocation>
        <location evidence="1">Mitochondrion inner membrane</location>
    </subcellularLocation>
</comment>
<comment type="caution">
    <text evidence="14">The sequence shown here is derived from an EMBL/GenBank/DDBJ whole genome shotgun (WGS) entry which is preliminary data.</text>
</comment>
<gene>
    <name evidence="14" type="ORF">DMC30DRAFT_415122</name>
</gene>
<reference evidence="14 15" key="1">
    <citation type="submission" date="2019-03" db="EMBL/GenBank/DDBJ databases">
        <title>Rhodosporidium diobovatum UCD-FST 08-225 genome sequencing, assembly, and annotation.</title>
        <authorList>
            <person name="Fakankun I.U."/>
            <person name="Fristensky B."/>
            <person name="Levin D.B."/>
        </authorList>
    </citation>
    <scope>NUCLEOTIDE SEQUENCE [LARGE SCALE GENOMIC DNA]</scope>
    <source>
        <strain evidence="14 15">UCD-FST 08-225</strain>
    </source>
</reference>